<evidence type="ECO:0000313" key="2">
    <source>
        <dbReference type="EMBL" id="EHL00319.1"/>
    </source>
</evidence>
<dbReference type="Proteomes" id="UP000005446">
    <property type="component" value="Unassembled WGS sequence"/>
</dbReference>
<gene>
    <name evidence="2" type="ORF">M7I_3816</name>
</gene>
<accession>H0EMH9</accession>
<evidence type="ECO:0000313" key="3">
    <source>
        <dbReference type="Proteomes" id="UP000005446"/>
    </source>
</evidence>
<dbReference type="AlphaFoldDB" id="H0EMH9"/>
<organism evidence="2 3">
    <name type="scientific">Glarea lozoyensis (strain ATCC 74030 / MF5533)</name>
    <dbReference type="NCBI Taxonomy" id="1104152"/>
    <lineage>
        <taxon>Eukaryota</taxon>
        <taxon>Fungi</taxon>
        <taxon>Dikarya</taxon>
        <taxon>Ascomycota</taxon>
        <taxon>Pezizomycotina</taxon>
        <taxon>Leotiomycetes</taxon>
        <taxon>Helotiales</taxon>
        <taxon>Helotiaceae</taxon>
        <taxon>Glarea</taxon>
    </lineage>
</organism>
<sequence length="54" mass="5725">MGFEGDCMKAIISIDVSHAAPLAVGKTGSFYFNTTNSSPLGPHQNLNEASRTKL</sequence>
<dbReference type="HOGENOM" id="CLU_3050481_0_0_1"/>
<protein>
    <submittedName>
        <fullName evidence="2">Uncharacterized protein</fullName>
    </submittedName>
</protein>
<dbReference type="InParanoid" id="H0EMH9"/>
<feature type="region of interest" description="Disordered" evidence="1">
    <location>
        <begin position="35"/>
        <end position="54"/>
    </location>
</feature>
<name>H0EMH9_GLAL7</name>
<evidence type="ECO:0000256" key="1">
    <source>
        <dbReference type="SAM" id="MobiDB-lite"/>
    </source>
</evidence>
<comment type="caution">
    <text evidence="2">The sequence shown here is derived from an EMBL/GenBank/DDBJ whole genome shotgun (WGS) entry which is preliminary data.</text>
</comment>
<keyword evidence="3" id="KW-1185">Reference proteome</keyword>
<reference evidence="2 3" key="1">
    <citation type="journal article" date="2012" name="Eukaryot. Cell">
        <title>Genome sequence of the fungus Glarea lozoyensis: the first genome sequence of a species from the Helotiaceae family.</title>
        <authorList>
            <person name="Youssar L."/>
            <person name="Gruening B.A."/>
            <person name="Erxleben A."/>
            <person name="Guenther S."/>
            <person name="Huettel W."/>
        </authorList>
    </citation>
    <scope>NUCLEOTIDE SEQUENCE [LARGE SCALE GENOMIC DNA]</scope>
    <source>
        <strain evidence="3">ATCC 74030 / MF5533</strain>
    </source>
</reference>
<dbReference type="EMBL" id="AGUE01000089">
    <property type="protein sequence ID" value="EHL00319.1"/>
    <property type="molecule type" value="Genomic_DNA"/>
</dbReference>
<proteinExistence type="predicted"/>